<dbReference type="Proteomes" id="UP000197717">
    <property type="component" value="Chromosome"/>
</dbReference>
<proteinExistence type="predicted"/>
<dbReference type="EMBL" id="CP022133">
    <property type="protein sequence ID" value="ASG64742.1"/>
    <property type="molecule type" value="Genomic_DNA"/>
</dbReference>
<gene>
    <name evidence="2" type="ORF">CEW91_00600</name>
</gene>
<sequence length="131" mass="14521">MKQSLLEKLNLAYRFKFNDNGHTITANASSLTGKEEVLVDGASVSKKRNLGLSSCHKFHVGGTDYELHFNVTGFLFCRVECRLIVNGETVSTETRSAFDNKKAFVRNLVIFFFIGLIFGYLAATAALTFLG</sequence>
<keyword evidence="1" id="KW-0472">Membrane</keyword>
<accession>A0ABM6LQB5</accession>
<name>A0ABM6LQB5_9GAMM</name>
<evidence type="ECO:0000313" key="3">
    <source>
        <dbReference type="Proteomes" id="UP000197717"/>
    </source>
</evidence>
<keyword evidence="1" id="KW-1133">Transmembrane helix</keyword>
<protein>
    <submittedName>
        <fullName evidence="2">Uncharacterized protein</fullName>
    </submittedName>
</protein>
<keyword evidence="3" id="KW-1185">Reference proteome</keyword>
<reference evidence="2 3" key="1">
    <citation type="submission" date="2017-06" db="EMBL/GenBank/DDBJ databases">
        <title>Complete genome sequence of Idiomarina piscisalsi strain 10PY1A isolated from soil of Soudi Arabia.</title>
        <authorList>
            <person name="Kim M.-C."/>
            <person name="Jung B.K."/>
            <person name="Budiyanto F."/>
            <person name="Nzila A."/>
            <person name="Shin J.-H."/>
        </authorList>
    </citation>
    <scope>NUCLEOTIDE SEQUENCE [LARGE SCALE GENOMIC DNA]</scope>
    <source>
        <strain evidence="2 3">10PY1A</strain>
    </source>
</reference>
<dbReference type="RefSeq" id="WP_088767200.1">
    <property type="nucleotide sequence ID" value="NZ_CP022133.1"/>
</dbReference>
<feature type="transmembrane region" description="Helical" evidence="1">
    <location>
        <begin position="108"/>
        <end position="130"/>
    </location>
</feature>
<keyword evidence="1" id="KW-0812">Transmembrane</keyword>
<evidence type="ECO:0000256" key="1">
    <source>
        <dbReference type="SAM" id="Phobius"/>
    </source>
</evidence>
<evidence type="ECO:0000313" key="2">
    <source>
        <dbReference type="EMBL" id="ASG64742.1"/>
    </source>
</evidence>
<organism evidence="2 3">
    <name type="scientific">Idiomarina piscisalsi</name>
    <dbReference type="NCBI Taxonomy" id="1096243"/>
    <lineage>
        <taxon>Bacteria</taxon>
        <taxon>Pseudomonadati</taxon>
        <taxon>Pseudomonadota</taxon>
        <taxon>Gammaproteobacteria</taxon>
        <taxon>Alteromonadales</taxon>
        <taxon>Idiomarinaceae</taxon>
        <taxon>Idiomarina</taxon>
    </lineage>
</organism>